<evidence type="ECO:0000256" key="1">
    <source>
        <dbReference type="ARBA" id="ARBA00004370"/>
    </source>
</evidence>
<comment type="subcellular location">
    <subcellularLocation>
        <location evidence="8">Cell membrane</location>
        <topology evidence="8">Peripheral membrane protein</topology>
    </subcellularLocation>
    <subcellularLocation>
        <location evidence="1">Membrane</location>
    </subcellularLocation>
</comment>
<evidence type="ECO:0000256" key="8">
    <source>
        <dbReference type="HAMAP-Rule" id="MF_01416"/>
    </source>
</evidence>
<dbReference type="RefSeq" id="WP_140927079.1">
    <property type="nucleotide sequence ID" value="NZ_VFSU01000011.1"/>
</dbReference>
<evidence type="ECO:0000313" key="9">
    <source>
        <dbReference type="EMBL" id="TPE64013.1"/>
    </source>
</evidence>
<dbReference type="AlphaFoldDB" id="A0A501XUJ2"/>
<dbReference type="SUPFAM" id="SSF47928">
    <property type="entry name" value="N-terminal domain of the delta subunit of the F1F0-ATP synthase"/>
    <property type="match status" value="1"/>
</dbReference>
<evidence type="ECO:0000256" key="6">
    <source>
        <dbReference type="ARBA" id="ARBA00023196"/>
    </source>
</evidence>
<dbReference type="Proteomes" id="UP000319897">
    <property type="component" value="Unassembled WGS sequence"/>
</dbReference>
<dbReference type="HAMAP" id="MF_01416">
    <property type="entry name" value="ATP_synth_delta_bact"/>
    <property type="match status" value="1"/>
</dbReference>
<comment type="function">
    <text evidence="8">This protein is part of the stalk that links CF(0) to CF(1). It either transmits conformational changes from CF(0) to CF(1) or is implicated in proton conduction.</text>
</comment>
<dbReference type="NCBIfam" id="NF004402">
    <property type="entry name" value="PRK05758.2-2"/>
    <property type="match status" value="1"/>
</dbReference>
<dbReference type="PRINTS" id="PR00125">
    <property type="entry name" value="ATPASEDELTA"/>
</dbReference>
<keyword evidence="10" id="KW-1185">Reference proteome</keyword>
<comment type="similarity">
    <text evidence="8">Belongs to the ATPase delta chain family.</text>
</comment>
<protein>
    <recommendedName>
        <fullName evidence="8">ATP synthase subunit delta</fullName>
    </recommendedName>
    <alternativeName>
        <fullName evidence="8">ATP synthase F(1) sector subunit delta</fullName>
    </alternativeName>
    <alternativeName>
        <fullName evidence="8">F-type ATPase subunit delta</fullName>
        <shortName evidence="8">F-ATPase subunit delta</shortName>
    </alternativeName>
</protein>
<dbReference type="GO" id="GO:0046933">
    <property type="term" value="F:proton-transporting ATP synthase activity, rotational mechanism"/>
    <property type="evidence" value="ECO:0007669"/>
    <property type="project" value="UniProtKB-UniRule"/>
</dbReference>
<keyword evidence="6 8" id="KW-0139">CF(1)</keyword>
<keyword evidence="2 8" id="KW-0813">Transport</keyword>
<evidence type="ECO:0000256" key="3">
    <source>
        <dbReference type="ARBA" id="ARBA00022781"/>
    </source>
</evidence>
<gene>
    <name evidence="8" type="primary">atpH</name>
    <name evidence="9" type="ORF">FJQ54_01910</name>
</gene>
<evidence type="ECO:0000313" key="10">
    <source>
        <dbReference type="Proteomes" id="UP000319897"/>
    </source>
</evidence>
<organism evidence="9 10">
    <name type="scientific">Sandaracinobacter neustonicus</name>
    <dbReference type="NCBI Taxonomy" id="1715348"/>
    <lineage>
        <taxon>Bacteria</taxon>
        <taxon>Pseudomonadati</taxon>
        <taxon>Pseudomonadota</taxon>
        <taxon>Alphaproteobacteria</taxon>
        <taxon>Sphingomonadales</taxon>
        <taxon>Sphingosinicellaceae</taxon>
        <taxon>Sandaracinobacter</taxon>
    </lineage>
</organism>
<dbReference type="NCBIfam" id="TIGR01145">
    <property type="entry name" value="ATP_synt_delta"/>
    <property type="match status" value="1"/>
</dbReference>
<evidence type="ECO:0000256" key="7">
    <source>
        <dbReference type="ARBA" id="ARBA00023310"/>
    </source>
</evidence>
<evidence type="ECO:0000256" key="4">
    <source>
        <dbReference type="ARBA" id="ARBA00023065"/>
    </source>
</evidence>
<dbReference type="Pfam" id="PF00213">
    <property type="entry name" value="OSCP"/>
    <property type="match status" value="1"/>
</dbReference>
<comment type="function">
    <text evidence="8">F(1)F(0) ATP synthase produces ATP from ADP in the presence of a proton or sodium gradient. F-type ATPases consist of two structural domains, F(1) containing the extramembraneous catalytic core and F(0) containing the membrane proton channel, linked together by a central stalk and a peripheral stalk. During catalysis, ATP synthesis in the catalytic domain of F(1) is coupled via a rotary mechanism of the central stalk subunits to proton translocation.</text>
</comment>
<dbReference type="Gene3D" id="1.10.520.20">
    <property type="entry name" value="N-terminal domain of the delta subunit of the F1F0-ATP synthase"/>
    <property type="match status" value="1"/>
</dbReference>
<dbReference type="EMBL" id="VFSU01000011">
    <property type="protein sequence ID" value="TPE64013.1"/>
    <property type="molecule type" value="Genomic_DNA"/>
</dbReference>
<dbReference type="PANTHER" id="PTHR11910">
    <property type="entry name" value="ATP SYNTHASE DELTA CHAIN"/>
    <property type="match status" value="1"/>
</dbReference>
<dbReference type="GO" id="GO:0005886">
    <property type="term" value="C:plasma membrane"/>
    <property type="evidence" value="ECO:0007669"/>
    <property type="project" value="UniProtKB-SubCell"/>
</dbReference>
<dbReference type="PROSITE" id="PS00389">
    <property type="entry name" value="ATPASE_DELTA"/>
    <property type="match status" value="1"/>
</dbReference>
<dbReference type="OrthoDB" id="9796185at2"/>
<reference evidence="9 10" key="1">
    <citation type="submission" date="2019-06" db="EMBL/GenBank/DDBJ databases">
        <authorList>
            <person name="Lee I."/>
            <person name="Jang G.I."/>
            <person name="Hwang C.Y."/>
        </authorList>
    </citation>
    <scope>NUCLEOTIDE SEQUENCE [LARGE SCALE GENOMIC DNA]</scope>
    <source>
        <strain evidence="9 10">PAMC 28131</strain>
    </source>
</reference>
<dbReference type="InterPro" id="IPR026015">
    <property type="entry name" value="ATP_synth_OSCP/delta_N_sf"/>
</dbReference>
<comment type="caution">
    <text evidence="9">The sequence shown here is derived from an EMBL/GenBank/DDBJ whole genome shotgun (WGS) entry which is preliminary data.</text>
</comment>
<keyword evidence="3 8" id="KW-0375">Hydrogen ion transport</keyword>
<proteinExistence type="inferred from homology"/>
<dbReference type="InterPro" id="IPR020781">
    <property type="entry name" value="ATPase_OSCP/d_CS"/>
</dbReference>
<name>A0A501XUJ2_9SPHN</name>
<dbReference type="InterPro" id="IPR000711">
    <property type="entry name" value="ATPase_OSCP/dsu"/>
</dbReference>
<sequence>MRVSVAAAGLPGRYAAALFDLAQTGKALDATAKDLATLKAALAESADFRTLTTSPGVSREQAGKAVAALAASFGLSDLTTRFLGVLAENGRLALLGDVIRQYEVMLSAWKGSTTAQVTAAHKLTAAQKKALETKLKARTGRTIAVDVTVDPAILGGLIVRIGSEQIDSSIKTRLERLGQQMKGQ</sequence>
<keyword evidence="5 8" id="KW-0472">Membrane</keyword>
<dbReference type="GO" id="GO:0045259">
    <property type="term" value="C:proton-transporting ATP synthase complex"/>
    <property type="evidence" value="ECO:0007669"/>
    <property type="project" value="UniProtKB-KW"/>
</dbReference>
<keyword evidence="7 8" id="KW-0066">ATP synthesis</keyword>
<dbReference type="NCBIfam" id="NF004406">
    <property type="entry name" value="PRK05758.3-2"/>
    <property type="match status" value="1"/>
</dbReference>
<accession>A0A501XUJ2</accession>
<evidence type="ECO:0000256" key="5">
    <source>
        <dbReference type="ARBA" id="ARBA00023136"/>
    </source>
</evidence>
<evidence type="ECO:0000256" key="2">
    <source>
        <dbReference type="ARBA" id="ARBA00022448"/>
    </source>
</evidence>
<keyword evidence="4 8" id="KW-0406">Ion transport</keyword>
<keyword evidence="8" id="KW-1003">Cell membrane</keyword>